<evidence type="ECO:0000313" key="1">
    <source>
        <dbReference type="EMBL" id="CAL5136776.1"/>
    </source>
</evidence>
<evidence type="ECO:0000313" key="2">
    <source>
        <dbReference type="Proteomes" id="UP001497525"/>
    </source>
</evidence>
<proteinExistence type="predicted"/>
<dbReference type="AlphaFoldDB" id="A0AAV2TIW8"/>
<dbReference type="Proteomes" id="UP001497525">
    <property type="component" value="Unassembled WGS sequence"/>
</dbReference>
<protein>
    <submittedName>
        <fullName evidence="1">Uncharacterized protein</fullName>
    </submittedName>
</protein>
<organism evidence="1 2">
    <name type="scientific">Calicophoron daubneyi</name>
    <name type="common">Rumen fluke</name>
    <name type="synonym">Paramphistomum daubneyi</name>
    <dbReference type="NCBI Taxonomy" id="300641"/>
    <lineage>
        <taxon>Eukaryota</taxon>
        <taxon>Metazoa</taxon>
        <taxon>Spiralia</taxon>
        <taxon>Lophotrochozoa</taxon>
        <taxon>Platyhelminthes</taxon>
        <taxon>Trematoda</taxon>
        <taxon>Digenea</taxon>
        <taxon>Plagiorchiida</taxon>
        <taxon>Pronocephalata</taxon>
        <taxon>Paramphistomoidea</taxon>
        <taxon>Paramphistomidae</taxon>
        <taxon>Calicophoron</taxon>
    </lineage>
</organism>
<name>A0AAV2TIW8_CALDB</name>
<dbReference type="SUPFAM" id="SSF49764">
    <property type="entry name" value="HSP20-like chaperones"/>
    <property type="match status" value="1"/>
</dbReference>
<dbReference type="Gene3D" id="2.60.40.790">
    <property type="match status" value="1"/>
</dbReference>
<accession>A0AAV2TIW8</accession>
<reference evidence="1" key="1">
    <citation type="submission" date="2024-06" db="EMBL/GenBank/DDBJ databases">
        <authorList>
            <person name="Liu X."/>
            <person name="Lenzi L."/>
            <person name="Haldenby T S."/>
            <person name="Uol C."/>
        </authorList>
    </citation>
    <scope>NUCLEOTIDE SEQUENCE</scope>
</reference>
<sequence length="116" mass="12922">MNGLGAPRRGFIGIFKPGCSGVFTGDNNSMERSTVRELLRNGTLEIVLEEWSMSVKCSLLSPQREYQYIVRQFPSRIVPTSSSYRIRNDRVILRLRKSGGSGSWAGALRVKGLDQG</sequence>
<comment type="caution">
    <text evidence="1">The sequence shown here is derived from an EMBL/GenBank/DDBJ whole genome shotgun (WGS) entry which is preliminary data.</text>
</comment>
<dbReference type="CDD" id="cd06463">
    <property type="entry name" value="p23_like"/>
    <property type="match status" value="1"/>
</dbReference>
<dbReference type="InterPro" id="IPR008978">
    <property type="entry name" value="HSP20-like_chaperone"/>
</dbReference>
<dbReference type="EMBL" id="CAXLJL010000356">
    <property type="protein sequence ID" value="CAL5136776.1"/>
    <property type="molecule type" value="Genomic_DNA"/>
</dbReference>
<gene>
    <name evidence="1" type="ORF">CDAUBV1_LOCUS11079</name>
</gene>